<proteinExistence type="predicted"/>
<dbReference type="Gene3D" id="3.40.50.12780">
    <property type="entry name" value="N-terminal domain of ligase-like"/>
    <property type="match status" value="1"/>
</dbReference>
<gene>
    <name evidence="2" type="ORF">ACFPZN_01440</name>
</gene>
<keyword evidence="3" id="KW-1185">Reference proteome</keyword>
<accession>A0ABW0ZRQ2</accession>
<evidence type="ECO:0000259" key="1">
    <source>
        <dbReference type="Pfam" id="PF00501"/>
    </source>
</evidence>
<organism evidence="2 3">
    <name type="scientific">Actinomadura rugatobispora</name>
    <dbReference type="NCBI Taxonomy" id="1994"/>
    <lineage>
        <taxon>Bacteria</taxon>
        <taxon>Bacillati</taxon>
        <taxon>Actinomycetota</taxon>
        <taxon>Actinomycetes</taxon>
        <taxon>Streptosporangiales</taxon>
        <taxon>Thermomonosporaceae</taxon>
        <taxon>Actinomadura</taxon>
    </lineage>
</organism>
<dbReference type="InterPro" id="IPR000873">
    <property type="entry name" value="AMP-dep_synth/lig_dom"/>
</dbReference>
<dbReference type="Proteomes" id="UP001596074">
    <property type="component" value="Unassembled WGS sequence"/>
</dbReference>
<feature type="domain" description="AMP-dependent synthetase/ligase" evidence="1">
    <location>
        <begin position="18"/>
        <end position="376"/>
    </location>
</feature>
<evidence type="ECO:0000313" key="3">
    <source>
        <dbReference type="Proteomes" id="UP001596074"/>
    </source>
</evidence>
<dbReference type="RefSeq" id="WP_378279287.1">
    <property type="nucleotide sequence ID" value="NZ_JBHSON010000002.1"/>
</dbReference>
<protein>
    <submittedName>
        <fullName evidence="2">AMP-binding protein</fullName>
    </submittedName>
</protein>
<dbReference type="InterPro" id="IPR042099">
    <property type="entry name" value="ANL_N_sf"/>
</dbReference>
<comment type="caution">
    <text evidence="2">The sequence shown here is derived from an EMBL/GenBank/DDBJ whole genome shotgun (WGS) entry which is preliminary data.</text>
</comment>
<evidence type="ECO:0000313" key="2">
    <source>
        <dbReference type="EMBL" id="MFC5744269.1"/>
    </source>
</evidence>
<dbReference type="SUPFAM" id="SSF56801">
    <property type="entry name" value="Acetyl-CoA synthetase-like"/>
    <property type="match status" value="1"/>
</dbReference>
<sequence>MTAAEAAVGSIGGALITALRRFPGREALVCGPERLTYAQVADTVARLRRAMEEAGLRPGDTVAQITRNRPAQWLVTAACYLAGFRSACLPLQGLPAAVLRDRLAAAAPALVVVDASRAAEIAGWGALGEEVVWVSDGELEGWRELGRMAGEQPPCGLGDPAPPSAVVRLGYTSGTTTGTAKAVLLSSGALCSVALMNLAQADWPAAPRVLCAEPVAGGFGSMVVPTLVRGGTFVMLETFTADGFLAAAAAHRPNVLLMMPPALRSVLAHPGADRVDWSTVDLMIYSGATLAPAEIDRAHALFGQVLCGIFGQVECPKTIALLAPHDHVSGVAGRGSSLGLPYAGMTVQIQDRSGAPCPAGEAGELCVKGPAVMDGYQGRHDADQPFRDGWLRTGDVCRMDEHGYLHYLNRLENVLDGQDGGTA</sequence>
<reference evidence="3" key="1">
    <citation type="journal article" date="2019" name="Int. J. Syst. Evol. Microbiol.">
        <title>The Global Catalogue of Microorganisms (GCM) 10K type strain sequencing project: providing services to taxonomists for standard genome sequencing and annotation.</title>
        <authorList>
            <consortium name="The Broad Institute Genomics Platform"/>
            <consortium name="The Broad Institute Genome Sequencing Center for Infectious Disease"/>
            <person name="Wu L."/>
            <person name="Ma J."/>
        </authorList>
    </citation>
    <scope>NUCLEOTIDE SEQUENCE [LARGE SCALE GENOMIC DNA]</scope>
    <source>
        <strain evidence="3">KCTC 42087</strain>
    </source>
</reference>
<dbReference type="PANTHER" id="PTHR24096">
    <property type="entry name" value="LONG-CHAIN-FATTY-ACID--COA LIGASE"/>
    <property type="match status" value="1"/>
</dbReference>
<dbReference type="Pfam" id="PF00501">
    <property type="entry name" value="AMP-binding"/>
    <property type="match status" value="1"/>
</dbReference>
<dbReference type="EMBL" id="JBHSON010000002">
    <property type="protein sequence ID" value="MFC5744269.1"/>
    <property type="molecule type" value="Genomic_DNA"/>
</dbReference>
<name>A0ABW0ZRQ2_9ACTN</name>